<reference evidence="2 3" key="1">
    <citation type="journal article" date="2010" name="Nature">
        <title>Genome sequencing and analysis of the model grass Brachypodium distachyon.</title>
        <authorList>
            <consortium name="International Brachypodium Initiative"/>
        </authorList>
    </citation>
    <scope>NUCLEOTIDE SEQUENCE [LARGE SCALE GENOMIC DNA]</scope>
    <source>
        <strain evidence="2 3">Bd21</strain>
    </source>
</reference>
<name>A0A2K2CM71_BRADI</name>
<protein>
    <submittedName>
        <fullName evidence="2 3">Uncharacterized protein</fullName>
    </submittedName>
</protein>
<accession>A0A2K2CM71</accession>
<dbReference type="InterPro" id="IPR055302">
    <property type="entry name" value="F-box_dom-containing"/>
</dbReference>
<dbReference type="OrthoDB" id="670854at2759"/>
<reference evidence="2" key="2">
    <citation type="submission" date="2017-06" db="EMBL/GenBank/DDBJ databases">
        <title>WGS assembly of Brachypodium distachyon.</title>
        <authorList>
            <consortium name="The International Brachypodium Initiative"/>
            <person name="Lucas S."/>
            <person name="Harmon-Smith M."/>
            <person name="Lail K."/>
            <person name="Tice H."/>
            <person name="Grimwood J."/>
            <person name="Bruce D."/>
            <person name="Barry K."/>
            <person name="Shu S."/>
            <person name="Lindquist E."/>
            <person name="Wang M."/>
            <person name="Pitluck S."/>
            <person name="Vogel J.P."/>
            <person name="Garvin D.F."/>
            <person name="Mockler T.C."/>
            <person name="Schmutz J."/>
            <person name="Rokhsar D."/>
            <person name="Bevan M.W."/>
        </authorList>
    </citation>
    <scope>NUCLEOTIDE SEQUENCE</scope>
    <source>
        <strain evidence="2">Bd21</strain>
    </source>
</reference>
<evidence type="ECO:0000256" key="1">
    <source>
        <dbReference type="SAM" id="MobiDB-lite"/>
    </source>
</evidence>
<dbReference type="AlphaFoldDB" id="A0A2K2CM71"/>
<proteinExistence type="predicted"/>
<dbReference type="PANTHER" id="PTHR32141">
    <property type="match status" value="1"/>
</dbReference>
<organism evidence="2">
    <name type="scientific">Brachypodium distachyon</name>
    <name type="common">Purple false brome</name>
    <name type="synonym">Trachynia distachya</name>
    <dbReference type="NCBI Taxonomy" id="15368"/>
    <lineage>
        <taxon>Eukaryota</taxon>
        <taxon>Viridiplantae</taxon>
        <taxon>Streptophyta</taxon>
        <taxon>Embryophyta</taxon>
        <taxon>Tracheophyta</taxon>
        <taxon>Spermatophyta</taxon>
        <taxon>Magnoliopsida</taxon>
        <taxon>Liliopsida</taxon>
        <taxon>Poales</taxon>
        <taxon>Poaceae</taxon>
        <taxon>BOP clade</taxon>
        <taxon>Pooideae</taxon>
        <taxon>Stipodae</taxon>
        <taxon>Brachypodieae</taxon>
        <taxon>Brachypodium</taxon>
    </lineage>
</organism>
<evidence type="ECO:0000313" key="2">
    <source>
        <dbReference type="EMBL" id="PNT63125.1"/>
    </source>
</evidence>
<sequence length="473" mass="51653">MLPGSRQPLPSSCWIKKKEMTSKPYVWILRRCRSPEVYGFEAVENSGQISALGIAQREAALVQKSRPSAPAQNRLRIPIEIGHHHGRRRPPLGSLRRPHRRILHFAPSKAAASTSALLRRFRSLWRASAAVNLEIRVPDRLLDLPRNDRIARILSLRDGFASGARSALDAAADEEGEDPVTRLTFNLDADSSILANDFLYRDGAGRWSLQEIDVVGGLLSRPAARRVEELRVAVTHYGIAARLVEEPGSSSDIGLCSLGLGALPSETLRVLDLTNCELIRMPMPMPAGGVAFPRLASLRLLHCVVPLGHLQELVDAAPGLAVVHLEFVLLAAETQRKNGEGQEEEEVLRLRCPAATAPVLDQCGWTLRGSGVAVAVEIDAPRLRRFRYRDSCGGSRFARRRRTWHGPTCASPLKAHASIIGAAMIHSGLGTACSSGNSFPTWSASRSSSWRCTASRTSPSTSHRRPPSACARH</sequence>
<evidence type="ECO:0000313" key="3">
    <source>
        <dbReference type="EnsemblPlants" id="PNT63125"/>
    </source>
</evidence>
<evidence type="ECO:0000313" key="4">
    <source>
        <dbReference type="Proteomes" id="UP000008810"/>
    </source>
</evidence>
<dbReference type="Gramene" id="PNT63125">
    <property type="protein sequence ID" value="PNT63125"/>
    <property type="gene ID" value="BRADI_4g11758v3"/>
</dbReference>
<feature type="compositionally biased region" description="Basic residues" evidence="1">
    <location>
        <begin position="462"/>
        <end position="473"/>
    </location>
</feature>
<keyword evidence="4" id="KW-1185">Reference proteome</keyword>
<dbReference type="InParanoid" id="A0A2K2CM71"/>
<feature type="region of interest" description="Disordered" evidence="1">
    <location>
        <begin position="452"/>
        <end position="473"/>
    </location>
</feature>
<gene>
    <name evidence="2" type="ORF">BRADI_4g11758v3</name>
</gene>
<reference evidence="3" key="3">
    <citation type="submission" date="2018-08" db="UniProtKB">
        <authorList>
            <consortium name="EnsemblPlants"/>
        </authorList>
    </citation>
    <scope>IDENTIFICATION</scope>
    <source>
        <strain evidence="3">cv. Bd21</strain>
    </source>
</reference>
<dbReference type="PANTHER" id="PTHR32141:SF26">
    <property type="entry name" value="OS08G0328600 PROTEIN"/>
    <property type="match status" value="1"/>
</dbReference>
<dbReference type="EMBL" id="CM000883">
    <property type="protein sequence ID" value="PNT63125.1"/>
    <property type="molecule type" value="Genomic_DNA"/>
</dbReference>
<dbReference type="Proteomes" id="UP000008810">
    <property type="component" value="Chromosome 4"/>
</dbReference>
<dbReference type="EnsemblPlants" id="PNT63125">
    <property type="protein sequence ID" value="PNT63125"/>
    <property type="gene ID" value="BRADI_4g11758v3"/>
</dbReference>